<reference evidence="8 9" key="1">
    <citation type="submission" date="2018-08" db="EMBL/GenBank/DDBJ databases">
        <title>Meiothermus granaticius genome AF-68 sequencing project.</title>
        <authorList>
            <person name="Da Costa M.S."/>
            <person name="Albuquerque L."/>
            <person name="Raposo P."/>
            <person name="Froufe H.J.C."/>
            <person name="Barroso C.S."/>
            <person name="Egas C."/>
        </authorList>
    </citation>
    <scope>NUCLEOTIDE SEQUENCE [LARGE SCALE GENOMIC DNA]</scope>
    <source>
        <strain evidence="8 9">AF-68</strain>
    </source>
</reference>
<dbReference type="SMART" id="SM00471">
    <property type="entry name" value="HDc"/>
    <property type="match status" value="1"/>
</dbReference>
<dbReference type="OrthoDB" id="5295945at2"/>
<dbReference type="InterPro" id="IPR051094">
    <property type="entry name" value="Diverse_Catalytic_Enzymes"/>
</dbReference>
<dbReference type="SUPFAM" id="SSF109604">
    <property type="entry name" value="HD-domain/PDEase-like"/>
    <property type="match status" value="1"/>
</dbReference>
<dbReference type="GO" id="GO:0000166">
    <property type="term" value="F:nucleotide binding"/>
    <property type="evidence" value="ECO:0007669"/>
    <property type="project" value="UniProtKB-KW"/>
</dbReference>
<proteinExistence type="predicted"/>
<dbReference type="PANTHER" id="PTHR35795:SF1">
    <property type="entry name" value="BIS(5'-NUCLEOSYL)-TETRAPHOSPHATASE, SYMMETRICAL"/>
    <property type="match status" value="1"/>
</dbReference>
<dbReference type="Pfam" id="PF01966">
    <property type="entry name" value="HD"/>
    <property type="match status" value="1"/>
</dbReference>
<evidence type="ECO:0000256" key="2">
    <source>
        <dbReference type="ARBA" id="ARBA00022723"/>
    </source>
</evidence>
<evidence type="ECO:0000256" key="1">
    <source>
        <dbReference type="ARBA" id="ARBA00012506"/>
    </source>
</evidence>
<dbReference type="PROSITE" id="PS51831">
    <property type="entry name" value="HD"/>
    <property type="match status" value="1"/>
</dbReference>
<dbReference type="CDD" id="cd00077">
    <property type="entry name" value="HDc"/>
    <property type="match status" value="1"/>
</dbReference>
<feature type="domain" description="HD" evidence="7">
    <location>
        <begin position="22"/>
        <end position="132"/>
    </location>
</feature>
<dbReference type="EC" id="3.6.1.41" evidence="1"/>
<evidence type="ECO:0000256" key="3">
    <source>
        <dbReference type="ARBA" id="ARBA00022741"/>
    </source>
</evidence>
<gene>
    <name evidence="8" type="ORF">Mgrana_01109</name>
</gene>
<dbReference type="EMBL" id="QWLB01000011">
    <property type="protein sequence ID" value="RIH92985.1"/>
    <property type="molecule type" value="Genomic_DNA"/>
</dbReference>
<evidence type="ECO:0000256" key="5">
    <source>
        <dbReference type="ARBA" id="ARBA00023004"/>
    </source>
</evidence>
<evidence type="ECO:0000313" key="9">
    <source>
        <dbReference type="Proteomes" id="UP000266178"/>
    </source>
</evidence>
<evidence type="ECO:0000313" key="8">
    <source>
        <dbReference type="EMBL" id="RIH92985.1"/>
    </source>
</evidence>
<sequence>MSNTVSTAELLQQVQQRVSPNRFAHILRVADLALEIARANGLDEEKTYLAAILHDAARDMSPEELIEQAPPENEVERSHPLALHGRVSRRLAEGWGVHDPEVLEAIEGHVYGVNPAHQIGMAVYVADSSEPGRGVNEDIRELALKGALLEAYQRAVVSKVTYLQGKGITPHPRTVEAYRRLKNGTGSH</sequence>
<protein>
    <recommendedName>
        <fullName evidence="1">bis(5'-nucleosyl)-tetraphosphatase (symmetrical)</fullName>
        <ecNumber evidence="1">3.6.1.41</ecNumber>
    </recommendedName>
</protein>
<dbReference type="InterPro" id="IPR003607">
    <property type="entry name" value="HD/PDEase_dom"/>
</dbReference>
<accession>A0A399FBB0</accession>
<comment type="caution">
    <text evidence="8">The sequence shown here is derived from an EMBL/GenBank/DDBJ whole genome shotgun (WGS) entry which is preliminary data.</text>
</comment>
<dbReference type="InterPro" id="IPR006674">
    <property type="entry name" value="HD_domain"/>
</dbReference>
<dbReference type="AlphaFoldDB" id="A0A399FBB0"/>
<comment type="catalytic activity">
    <reaction evidence="6">
        <text>P(1),P(4)-bis(5'-adenosyl) tetraphosphate + H2O = 2 ADP + 2 H(+)</text>
        <dbReference type="Rhea" id="RHEA:24252"/>
        <dbReference type="ChEBI" id="CHEBI:15377"/>
        <dbReference type="ChEBI" id="CHEBI:15378"/>
        <dbReference type="ChEBI" id="CHEBI:58141"/>
        <dbReference type="ChEBI" id="CHEBI:456216"/>
        <dbReference type="EC" id="3.6.1.41"/>
    </reaction>
</comment>
<evidence type="ECO:0000256" key="4">
    <source>
        <dbReference type="ARBA" id="ARBA00022801"/>
    </source>
</evidence>
<dbReference type="PANTHER" id="PTHR35795">
    <property type="entry name" value="SLR1885 PROTEIN"/>
    <property type="match status" value="1"/>
</dbReference>
<dbReference type="NCBIfam" id="TIGR00488">
    <property type="entry name" value="bis(5'-nucleosyl)-tetraphosphatase (symmetrical) YqeK"/>
    <property type="match status" value="1"/>
</dbReference>
<keyword evidence="9" id="KW-1185">Reference proteome</keyword>
<dbReference type="GO" id="GO:0008803">
    <property type="term" value="F:bis(5'-nucleosyl)-tetraphosphatase (symmetrical) activity"/>
    <property type="evidence" value="ECO:0007669"/>
    <property type="project" value="UniProtKB-EC"/>
</dbReference>
<dbReference type="Gene3D" id="1.10.3210.10">
    <property type="entry name" value="Hypothetical protein af1432"/>
    <property type="match status" value="1"/>
</dbReference>
<dbReference type="GO" id="GO:0046872">
    <property type="term" value="F:metal ion binding"/>
    <property type="evidence" value="ECO:0007669"/>
    <property type="project" value="UniProtKB-KW"/>
</dbReference>
<evidence type="ECO:0000256" key="6">
    <source>
        <dbReference type="ARBA" id="ARBA00049417"/>
    </source>
</evidence>
<evidence type="ECO:0000259" key="7">
    <source>
        <dbReference type="PROSITE" id="PS51831"/>
    </source>
</evidence>
<dbReference type="RefSeq" id="WP_119356613.1">
    <property type="nucleotide sequence ID" value="NZ_BJXM01000003.1"/>
</dbReference>
<dbReference type="InterPro" id="IPR005249">
    <property type="entry name" value="YqeK"/>
</dbReference>
<keyword evidence="3" id="KW-0547">Nucleotide-binding</keyword>
<dbReference type="Proteomes" id="UP000266178">
    <property type="component" value="Unassembled WGS sequence"/>
</dbReference>
<name>A0A399FBB0_9DEIN</name>
<keyword evidence="4 8" id="KW-0378">Hydrolase</keyword>
<keyword evidence="5" id="KW-0408">Iron</keyword>
<keyword evidence="2" id="KW-0479">Metal-binding</keyword>
<organism evidence="8 9">
    <name type="scientific">Meiothermus granaticius NBRC 107808</name>
    <dbReference type="NCBI Taxonomy" id="1227551"/>
    <lineage>
        <taxon>Bacteria</taxon>
        <taxon>Thermotogati</taxon>
        <taxon>Deinococcota</taxon>
        <taxon>Deinococci</taxon>
        <taxon>Thermales</taxon>
        <taxon>Thermaceae</taxon>
        <taxon>Meiothermus</taxon>
    </lineage>
</organism>